<evidence type="ECO:0000256" key="1">
    <source>
        <dbReference type="SAM" id="Phobius"/>
    </source>
</evidence>
<sequence>MKRAPGTLKYVLHVGQLRFDLRGPAHINFLPVDPRSVGTLVYGSYFGALTYLVSFNGFFPLSFAASSRTPTALPLKNVLLLFQEAIALKDVHQAHLPRTGAR</sequence>
<keyword evidence="1" id="KW-0812">Transmembrane</keyword>
<dbReference type="VEuPathDB" id="VectorBase:AMAM003756"/>
<keyword evidence="1" id="KW-0472">Membrane</keyword>
<name>A0A182SC13_9DIPT</name>
<dbReference type="AlphaFoldDB" id="A0A182SC13"/>
<proteinExistence type="predicted"/>
<evidence type="ECO:0000313" key="3">
    <source>
        <dbReference type="Proteomes" id="UP000075901"/>
    </source>
</evidence>
<evidence type="ECO:0000313" key="2">
    <source>
        <dbReference type="EnsemblMetazoa" id="AMAM003756-PA"/>
    </source>
</evidence>
<reference evidence="2" key="2">
    <citation type="submission" date="2020-05" db="UniProtKB">
        <authorList>
            <consortium name="EnsemblMetazoa"/>
        </authorList>
    </citation>
    <scope>IDENTIFICATION</scope>
    <source>
        <strain evidence="2">maculatus3</strain>
    </source>
</reference>
<keyword evidence="3" id="KW-1185">Reference proteome</keyword>
<dbReference type="EnsemblMetazoa" id="AMAM003756-RA">
    <property type="protein sequence ID" value="AMAM003756-PA"/>
    <property type="gene ID" value="AMAM003756"/>
</dbReference>
<organism evidence="2 3">
    <name type="scientific">Anopheles maculatus</name>
    <dbReference type="NCBI Taxonomy" id="74869"/>
    <lineage>
        <taxon>Eukaryota</taxon>
        <taxon>Metazoa</taxon>
        <taxon>Ecdysozoa</taxon>
        <taxon>Arthropoda</taxon>
        <taxon>Hexapoda</taxon>
        <taxon>Insecta</taxon>
        <taxon>Pterygota</taxon>
        <taxon>Neoptera</taxon>
        <taxon>Endopterygota</taxon>
        <taxon>Diptera</taxon>
        <taxon>Nematocera</taxon>
        <taxon>Culicoidea</taxon>
        <taxon>Culicidae</taxon>
        <taxon>Anophelinae</taxon>
        <taxon>Anopheles</taxon>
        <taxon>Anopheles maculatus group</taxon>
    </lineage>
</organism>
<accession>A0A182SC13</accession>
<feature type="transmembrane region" description="Helical" evidence="1">
    <location>
        <begin position="40"/>
        <end position="59"/>
    </location>
</feature>
<dbReference type="Proteomes" id="UP000075901">
    <property type="component" value="Unassembled WGS sequence"/>
</dbReference>
<keyword evidence="1" id="KW-1133">Transmembrane helix</keyword>
<protein>
    <submittedName>
        <fullName evidence="2">Uncharacterized protein</fullName>
    </submittedName>
</protein>
<reference evidence="3" key="1">
    <citation type="submission" date="2013-09" db="EMBL/GenBank/DDBJ databases">
        <title>The Genome Sequence of Anopheles maculatus species B.</title>
        <authorList>
            <consortium name="The Broad Institute Genomics Platform"/>
            <person name="Neafsey D.E."/>
            <person name="Besansky N."/>
            <person name="Howell P."/>
            <person name="Walton C."/>
            <person name="Young S.K."/>
            <person name="Zeng Q."/>
            <person name="Gargeya S."/>
            <person name="Fitzgerald M."/>
            <person name="Haas B."/>
            <person name="Abouelleil A."/>
            <person name="Allen A.W."/>
            <person name="Alvarado L."/>
            <person name="Arachchi H.M."/>
            <person name="Berlin A.M."/>
            <person name="Chapman S.B."/>
            <person name="Gainer-Dewar J."/>
            <person name="Goldberg J."/>
            <person name="Griggs A."/>
            <person name="Gujja S."/>
            <person name="Hansen M."/>
            <person name="Howarth C."/>
            <person name="Imamovic A."/>
            <person name="Ireland A."/>
            <person name="Larimer J."/>
            <person name="McCowan C."/>
            <person name="Murphy C."/>
            <person name="Pearson M."/>
            <person name="Poon T.W."/>
            <person name="Priest M."/>
            <person name="Roberts A."/>
            <person name="Saif S."/>
            <person name="Shea T."/>
            <person name="Sisk P."/>
            <person name="Sykes S."/>
            <person name="Wortman J."/>
            <person name="Nusbaum C."/>
            <person name="Birren B."/>
        </authorList>
    </citation>
    <scope>NUCLEOTIDE SEQUENCE [LARGE SCALE GENOMIC DNA]</scope>
    <source>
        <strain evidence="3">maculatus3</strain>
    </source>
</reference>